<dbReference type="GO" id="GO:0006689">
    <property type="term" value="P:ganglioside catabolic process"/>
    <property type="evidence" value="ECO:0007669"/>
    <property type="project" value="TreeGrafter"/>
</dbReference>
<dbReference type="InterPro" id="IPR029018">
    <property type="entry name" value="Hex-like_dom2"/>
</dbReference>
<keyword evidence="11" id="KW-1185">Reference proteome</keyword>
<reference evidence="10" key="1">
    <citation type="submission" date="2020-11" db="EMBL/GenBank/DDBJ databases">
        <authorList>
            <person name="Tran Van P."/>
        </authorList>
    </citation>
    <scope>NUCLEOTIDE SEQUENCE</scope>
</reference>
<feature type="non-terminal residue" evidence="10">
    <location>
        <position position="568"/>
    </location>
</feature>
<dbReference type="GO" id="GO:0005975">
    <property type="term" value="P:carbohydrate metabolic process"/>
    <property type="evidence" value="ECO:0007669"/>
    <property type="project" value="InterPro"/>
</dbReference>
<evidence type="ECO:0000256" key="2">
    <source>
        <dbReference type="ARBA" id="ARBA00006285"/>
    </source>
</evidence>
<dbReference type="InterPro" id="IPR029019">
    <property type="entry name" value="HEX_eukaryotic_N"/>
</dbReference>
<dbReference type="Gene3D" id="3.30.379.10">
    <property type="entry name" value="Chitobiase/beta-hexosaminidase domain 2-like"/>
    <property type="match status" value="1"/>
</dbReference>
<dbReference type="EC" id="3.2.1.52" evidence="3"/>
<sequence length="568" mass="65308">VLVEFDTPGHTTSWGRGQKGILTECYTNGTKNGKTGPLDPTKENVYTFLEELFTEIGNTFPDQYIHLGGDEVDFDCWASNPDINKFMKEKNITNYSKLEDYYMQRVLNIVKKLNKSYIIWEEVFNNGVDLKPDTVVHVWIGSWGTDKEKYWRPELHNVTSEGYRAILSSCWYLDLISYGSDWKQYYRCEPHSFNAILSSCWYLDLISYGSDWKQYYRCEPHSFNGTVEQNNLVIGGEAALWSEYINGANLISRTWPRASATAERLWSPKAMNSTDKAVKRFHKHNCLLIERGLRLEPNEGPAHKFYALFALIQSQAVDGEVDVWPHPQDATSSPNFLQIDSTKFVFTDKSVNKCDLLSDAITRTKKSGFIQGCARVGATDYKPFYQNSQNFELNANFKGDLSGIEIDVKSCEKLPHLEMNEKYNLVVDGSARTARLESDTIWGAIRGLETFSQLVSNVGQNQFVINETDIRDFPRFAYRGILVDTSRHYIPVNVLYENLNAMAYNKLNVFHWHIVDEQSFPYVSKRFPDLSLKGAYNPETHVYSPQDVQNVIEYGRQRGIRVLVEFDT</sequence>
<keyword evidence="5" id="KW-0325">Glycoprotein</keyword>
<dbReference type="PANTHER" id="PTHR22600:SF21">
    <property type="entry name" value="BETA-HEXOSAMINIDASE A"/>
    <property type="match status" value="1"/>
</dbReference>
<evidence type="ECO:0000313" key="10">
    <source>
        <dbReference type="EMBL" id="CAD7635563.1"/>
    </source>
</evidence>
<evidence type="ECO:0000259" key="9">
    <source>
        <dbReference type="Pfam" id="PF14845"/>
    </source>
</evidence>
<dbReference type="InterPro" id="IPR025705">
    <property type="entry name" value="Beta_hexosaminidase_sua/sub"/>
</dbReference>
<gene>
    <name evidence="10" type="ORF">OSB1V03_LOCUS15954</name>
</gene>
<dbReference type="Proteomes" id="UP000759131">
    <property type="component" value="Unassembled WGS sequence"/>
</dbReference>
<dbReference type="GO" id="GO:0005764">
    <property type="term" value="C:lysosome"/>
    <property type="evidence" value="ECO:0007669"/>
    <property type="project" value="TreeGrafter"/>
</dbReference>
<evidence type="ECO:0000259" key="8">
    <source>
        <dbReference type="Pfam" id="PF00728"/>
    </source>
</evidence>
<evidence type="ECO:0000256" key="4">
    <source>
        <dbReference type="ARBA" id="ARBA00022801"/>
    </source>
</evidence>
<dbReference type="GO" id="GO:0016020">
    <property type="term" value="C:membrane"/>
    <property type="evidence" value="ECO:0007669"/>
    <property type="project" value="TreeGrafter"/>
</dbReference>
<feature type="non-terminal residue" evidence="10">
    <location>
        <position position="1"/>
    </location>
</feature>
<dbReference type="PRINTS" id="PR00738">
    <property type="entry name" value="GLHYDRLASE20"/>
</dbReference>
<feature type="domain" description="Glycoside hydrolase family 20 catalytic" evidence="8">
    <location>
        <begin position="1"/>
        <end position="268"/>
    </location>
</feature>
<evidence type="ECO:0000256" key="1">
    <source>
        <dbReference type="ARBA" id="ARBA00001231"/>
    </source>
</evidence>
<feature type="active site" description="Proton donor" evidence="7">
    <location>
        <position position="71"/>
    </location>
</feature>
<dbReference type="PANTHER" id="PTHR22600">
    <property type="entry name" value="BETA-HEXOSAMINIDASE"/>
    <property type="match status" value="1"/>
</dbReference>
<feature type="domain" description="Beta-hexosaminidase eukaryotic type N-terminal" evidence="9">
    <location>
        <begin position="323"/>
        <end position="454"/>
    </location>
</feature>
<dbReference type="InterPro" id="IPR017853">
    <property type="entry name" value="GH"/>
</dbReference>
<protein>
    <recommendedName>
        <fullName evidence="3">beta-N-acetylhexosaminidase</fullName>
        <ecNumber evidence="3">3.2.1.52</ecNumber>
    </recommendedName>
</protein>
<keyword evidence="4" id="KW-0378">Hydrolase</keyword>
<comment type="similarity">
    <text evidence="2">Belongs to the glycosyl hydrolase 20 family.</text>
</comment>
<dbReference type="InterPro" id="IPR015883">
    <property type="entry name" value="Glyco_hydro_20_cat"/>
</dbReference>
<evidence type="ECO:0000256" key="5">
    <source>
        <dbReference type="ARBA" id="ARBA00023180"/>
    </source>
</evidence>
<dbReference type="GO" id="GO:0004563">
    <property type="term" value="F:beta-N-acetylhexosaminidase activity"/>
    <property type="evidence" value="ECO:0007669"/>
    <property type="project" value="UniProtKB-EC"/>
</dbReference>
<keyword evidence="6" id="KW-0326">Glycosidase</keyword>
<accession>A0A7R9L5P2</accession>
<dbReference type="Pfam" id="PF14845">
    <property type="entry name" value="Glycohydro_20b2"/>
    <property type="match status" value="1"/>
</dbReference>
<name>A0A7R9L5P2_9ACAR</name>
<feature type="domain" description="Glycoside hydrolase family 20 catalytic" evidence="8">
    <location>
        <begin position="476"/>
        <end position="568"/>
    </location>
</feature>
<dbReference type="SUPFAM" id="SSF51445">
    <property type="entry name" value="(Trans)glycosidases"/>
    <property type="match status" value="2"/>
</dbReference>
<dbReference type="AlphaFoldDB" id="A0A7R9L5P2"/>
<dbReference type="OrthoDB" id="428480at2759"/>
<comment type="catalytic activity">
    <reaction evidence="1">
        <text>Hydrolysis of terminal non-reducing N-acetyl-D-hexosamine residues in N-acetyl-beta-D-hexosaminides.</text>
        <dbReference type="EC" id="3.2.1.52"/>
    </reaction>
</comment>
<evidence type="ECO:0000256" key="6">
    <source>
        <dbReference type="ARBA" id="ARBA00023295"/>
    </source>
</evidence>
<dbReference type="EMBL" id="CAJPIZ010017174">
    <property type="protein sequence ID" value="CAG2115993.1"/>
    <property type="molecule type" value="Genomic_DNA"/>
</dbReference>
<evidence type="ECO:0000256" key="3">
    <source>
        <dbReference type="ARBA" id="ARBA00012663"/>
    </source>
</evidence>
<dbReference type="Pfam" id="PF00728">
    <property type="entry name" value="Glyco_hydro_20"/>
    <property type="match status" value="2"/>
</dbReference>
<evidence type="ECO:0000256" key="7">
    <source>
        <dbReference type="PIRSR" id="PIRSR625705-1"/>
    </source>
</evidence>
<organism evidence="10">
    <name type="scientific">Medioppia subpectinata</name>
    <dbReference type="NCBI Taxonomy" id="1979941"/>
    <lineage>
        <taxon>Eukaryota</taxon>
        <taxon>Metazoa</taxon>
        <taxon>Ecdysozoa</taxon>
        <taxon>Arthropoda</taxon>
        <taxon>Chelicerata</taxon>
        <taxon>Arachnida</taxon>
        <taxon>Acari</taxon>
        <taxon>Acariformes</taxon>
        <taxon>Sarcoptiformes</taxon>
        <taxon>Oribatida</taxon>
        <taxon>Brachypylina</taxon>
        <taxon>Oppioidea</taxon>
        <taxon>Oppiidae</taxon>
        <taxon>Medioppia</taxon>
    </lineage>
</organism>
<dbReference type="EMBL" id="OC871749">
    <property type="protein sequence ID" value="CAD7635563.1"/>
    <property type="molecule type" value="Genomic_DNA"/>
</dbReference>
<dbReference type="SUPFAM" id="SSF55545">
    <property type="entry name" value="beta-N-acetylhexosaminidase-like domain"/>
    <property type="match status" value="1"/>
</dbReference>
<evidence type="ECO:0000313" key="11">
    <source>
        <dbReference type="Proteomes" id="UP000759131"/>
    </source>
</evidence>
<dbReference type="GO" id="GO:0030203">
    <property type="term" value="P:glycosaminoglycan metabolic process"/>
    <property type="evidence" value="ECO:0007669"/>
    <property type="project" value="TreeGrafter"/>
</dbReference>
<proteinExistence type="inferred from homology"/>
<dbReference type="Gene3D" id="3.20.20.80">
    <property type="entry name" value="Glycosidases"/>
    <property type="match status" value="3"/>
</dbReference>